<dbReference type="PANTHER" id="PTHR30221">
    <property type="entry name" value="SMALL-CONDUCTANCE MECHANOSENSITIVE CHANNEL"/>
    <property type="match status" value="1"/>
</dbReference>
<feature type="transmembrane region" description="Helical" evidence="5">
    <location>
        <begin position="93"/>
        <end position="111"/>
    </location>
</feature>
<keyword evidence="4 5" id="KW-0472">Membrane</keyword>
<dbReference type="InterPro" id="IPR006685">
    <property type="entry name" value="MscS_channel_2nd"/>
</dbReference>
<evidence type="ECO:0000313" key="7">
    <source>
        <dbReference type="EMBL" id="KXU80417.1"/>
    </source>
</evidence>
<dbReference type="OrthoDB" id="5705501at2"/>
<evidence type="ECO:0000256" key="2">
    <source>
        <dbReference type="ARBA" id="ARBA00022692"/>
    </source>
</evidence>
<keyword evidence="5" id="KW-0407">Ion channel</keyword>
<comment type="caution">
    <text evidence="7">The sequence shown here is derived from an EMBL/GenBank/DDBJ whole genome shotgun (WGS) entry which is preliminary data.</text>
</comment>
<dbReference type="EMBL" id="JAZDDP010000007">
    <property type="protein sequence ID" value="MEL3920689.1"/>
    <property type="molecule type" value="Genomic_DNA"/>
</dbReference>
<dbReference type="GO" id="GO:0005886">
    <property type="term" value="C:plasma membrane"/>
    <property type="evidence" value="ECO:0007669"/>
    <property type="project" value="UniProtKB-SubCell"/>
</dbReference>
<dbReference type="InterPro" id="IPR010920">
    <property type="entry name" value="LSM_dom_sf"/>
</dbReference>
<evidence type="ECO:0000259" key="6">
    <source>
        <dbReference type="Pfam" id="PF00924"/>
    </source>
</evidence>
<dbReference type="Proteomes" id="UP000078435">
    <property type="component" value="Unassembled WGS sequence"/>
</dbReference>
<evidence type="ECO:0000313" key="10">
    <source>
        <dbReference type="Proteomes" id="UP001491613"/>
    </source>
</evidence>
<keyword evidence="3 5" id="KW-1133">Transmembrane helix</keyword>
<dbReference type="STRING" id="29489.VL01_00690"/>
<dbReference type="GO" id="GO:0008381">
    <property type="term" value="F:mechanosensitive monoatomic ion channel activity"/>
    <property type="evidence" value="ECO:0007669"/>
    <property type="project" value="InterPro"/>
</dbReference>
<evidence type="ECO:0000256" key="1">
    <source>
        <dbReference type="ARBA" id="ARBA00004370"/>
    </source>
</evidence>
<dbReference type="RefSeq" id="WP_026457682.1">
    <property type="nucleotide sequence ID" value="NZ_CDCG01000016.1"/>
</dbReference>
<keyword evidence="5" id="KW-0813">Transport</keyword>
<dbReference type="InterPro" id="IPR045275">
    <property type="entry name" value="MscS_archaea/bacteria_type"/>
</dbReference>
<protein>
    <recommendedName>
        <fullName evidence="5">Small-conductance mechanosensitive channel</fullName>
    </recommendedName>
</protein>
<comment type="caution">
    <text evidence="5">Lacks conserved residue(s) required for the propagation of feature annotation.</text>
</comment>
<name>A0A175VIX5_AEREN</name>
<evidence type="ECO:0000313" key="9">
    <source>
        <dbReference type="Proteomes" id="UP000078435"/>
    </source>
</evidence>
<comment type="similarity">
    <text evidence="5">Belongs to the MscS (TC 1.A.23) family.</text>
</comment>
<comment type="function">
    <text evidence="5">Mechanosensitive channel that participates in the regulation of osmotic pressure changes within the cell, opening in response to stretch forces in the membrane lipid bilayer, without the need for other proteins. Contributes to normal resistance to hypoosmotic shock. Forms an ion channel of 1.0 nanosiemens conductance with a slight preference for anions.</text>
</comment>
<evidence type="ECO:0000313" key="8">
    <source>
        <dbReference type="EMBL" id="MEL3920689.1"/>
    </source>
</evidence>
<dbReference type="Gene3D" id="2.30.30.60">
    <property type="match status" value="1"/>
</dbReference>
<keyword evidence="5" id="KW-0997">Cell inner membrane</keyword>
<evidence type="ECO:0000256" key="3">
    <source>
        <dbReference type="ARBA" id="ARBA00022989"/>
    </source>
</evidence>
<dbReference type="Pfam" id="PF00924">
    <property type="entry name" value="MS_channel_2nd"/>
    <property type="match status" value="1"/>
</dbReference>
<sequence>MTMWQSIGLTLLLLLAHALLRRIIRKSLLALAQTKQVSENRVIYVAHVFHFLQGCATLLILAGVWGLDFSRLVVLASSFFAVLGVAMVAQWSILSNITASITIFFAFPYRIGDRIRILDKDDSVTGVITEIGLFYVRVRDDNGDLVTYPANLILQKPVRRLEGKEPEPLQPE</sequence>
<keyword evidence="5" id="KW-1003">Cell membrane</keyword>
<feature type="transmembrane region" description="Helical" evidence="5">
    <location>
        <begin position="42"/>
        <end position="62"/>
    </location>
</feature>
<evidence type="ECO:0000256" key="5">
    <source>
        <dbReference type="RuleBase" id="RU369025"/>
    </source>
</evidence>
<keyword evidence="10" id="KW-1185">Reference proteome</keyword>
<comment type="subcellular location">
    <subcellularLocation>
        <location evidence="5">Cell inner membrane</location>
        <topology evidence="5">Multi-pass membrane protein</topology>
    </subcellularLocation>
    <subcellularLocation>
        <location evidence="1">Membrane</location>
    </subcellularLocation>
</comment>
<comment type="subunit">
    <text evidence="5">Homoheptamer.</text>
</comment>
<dbReference type="Proteomes" id="UP001491613">
    <property type="component" value="Unassembled WGS sequence"/>
</dbReference>
<dbReference type="PANTHER" id="PTHR30221:SF8">
    <property type="entry name" value="SMALL-CONDUCTANCE MECHANOSENSITIVE CHANNEL"/>
    <property type="match status" value="1"/>
</dbReference>
<dbReference type="EMBL" id="JMGO02000004">
    <property type="protein sequence ID" value="KXU80417.1"/>
    <property type="molecule type" value="Genomic_DNA"/>
</dbReference>
<dbReference type="SUPFAM" id="SSF50182">
    <property type="entry name" value="Sm-like ribonucleoproteins"/>
    <property type="match status" value="1"/>
</dbReference>
<accession>A0A175VIX5</accession>
<dbReference type="AlphaFoldDB" id="A0A175VIX5"/>
<organism evidence="7 9">
    <name type="scientific">Aeromonas enteropelogenes</name>
    <name type="common">Aeromonas trota</name>
    <dbReference type="NCBI Taxonomy" id="29489"/>
    <lineage>
        <taxon>Bacteria</taxon>
        <taxon>Pseudomonadati</taxon>
        <taxon>Pseudomonadota</taxon>
        <taxon>Gammaproteobacteria</taxon>
        <taxon>Aeromonadales</taxon>
        <taxon>Aeromonadaceae</taxon>
        <taxon>Aeromonas</taxon>
    </lineage>
</organism>
<dbReference type="GeneID" id="92809346"/>
<keyword evidence="2 5" id="KW-0812">Transmembrane</keyword>
<dbReference type="InterPro" id="IPR023408">
    <property type="entry name" value="MscS_beta-dom_sf"/>
</dbReference>
<evidence type="ECO:0000256" key="4">
    <source>
        <dbReference type="ARBA" id="ARBA00023136"/>
    </source>
</evidence>
<keyword evidence="5" id="KW-0406">Ion transport</keyword>
<gene>
    <name evidence="7" type="ORF">LCR_14625</name>
    <name evidence="8" type="ORF">V1482_14870</name>
</gene>
<feature type="domain" description="Mechanosensitive ion channel MscS" evidence="6">
    <location>
        <begin position="93"/>
        <end position="158"/>
    </location>
</feature>
<reference evidence="8 10" key="2">
    <citation type="submission" date="2024-01" db="EMBL/GenBank/DDBJ databases">
        <title>Horizontal gene transfer in Aeromonas trota.</title>
        <authorList>
            <person name="Otero Olarra J.E."/>
            <person name="Perez Valdespino A."/>
        </authorList>
    </citation>
    <scope>NUCLEOTIDE SEQUENCE [LARGE SCALE GENOMIC DNA]</scope>
    <source>
        <strain evidence="8 10">9.1</strain>
    </source>
</reference>
<reference evidence="7 9" key="1">
    <citation type="submission" date="2016-02" db="EMBL/GenBank/DDBJ databases">
        <title>Draft genome sequence of Aeromonas trota strain 1999lcr isolated from cerebrospinal fluid (CSF).</title>
        <authorList>
            <person name="Dallagassa C.B."/>
            <person name="Prediger K.C."/>
            <person name="Weiss V.A."/>
            <person name="Assis F.E."/>
            <person name="Baura V."/>
            <person name="Cruz L.M."/>
            <person name="Souza E.M."/>
            <person name="Pedrosa F.O."/>
            <person name="Fadel-Picheth C.M."/>
        </authorList>
    </citation>
    <scope>NUCLEOTIDE SEQUENCE [LARGE SCALE GENOMIC DNA]</scope>
    <source>
        <strain evidence="7 9">1999lcr</strain>
    </source>
</reference>
<proteinExistence type="inferred from homology"/>